<comment type="caution">
    <text evidence="2">The sequence shown here is derived from an EMBL/GenBank/DDBJ whole genome shotgun (WGS) entry which is preliminary data.</text>
</comment>
<dbReference type="RefSeq" id="WP_063971229.1">
    <property type="nucleotide sequence ID" value="NZ_JAMXLT020000001.1"/>
</dbReference>
<reference evidence="2 3" key="1">
    <citation type="submission" date="2023-11" db="EMBL/GenBank/DDBJ databases">
        <title>First isolation, identification, and characterization of non-pathogenic Epilithonimonas ginsengisoli isolated from diseased farmed rainbow trout (Oncorhynchus mykiss) in Chile.</title>
        <authorList>
            <person name="Miranda C.D."/>
            <person name="Irgang R."/>
            <person name="Concha C."/>
            <person name="Rojas R."/>
            <person name="Avendano R."/>
        </authorList>
    </citation>
    <scope>NUCLEOTIDE SEQUENCE [LARGE SCALE GENOMIC DNA]</scope>
    <source>
        <strain evidence="2 3">FP99</strain>
    </source>
</reference>
<proteinExistence type="predicted"/>
<protein>
    <submittedName>
        <fullName evidence="2">DUF2268 domain-containing putative Zn-dependent protease</fullName>
    </submittedName>
</protein>
<sequence>MKKLLILLLITVSINYLFTQEKNFTLNDQVIHFDGEKQLNHSLHLKKGKTYLFSVYQENIDVEMILQNMNKEKIISTDLADGSKGFDKLEYTPSEDNKYELVIKSVSPELVPNGIIKINVKQMSKKEIERKKRIEKEMRDENNKIITTIDIQHFWSAYDKLKDCRSYQDSVNVIQENYLDRATNGLKEFQKVRYFSAEFFVERIKKYKNFYNNSVRTNTLLFSETENLSNIISKVRELYPSGKPAKIAFVVGPMSTGGTISNNYLLIGIEMIGGDKNCDVSEITIENLKSDILSRANQTDVFNFVEEMVAHEYIHTQQKNINISACQCRLLEHILKEGIASYISEKLIMKRNGEVQSRASIYANANEKKLWNDLKKELCSNDFSNWLYNGSTSKELHGDLGYRIGYKIAESFYENSADKNEAVKELIEMDNPLIFLDRSKYDLKFR</sequence>
<organism evidence="2 3">
    <name type="scientific">Epilithonimonas ginsengisoli</name>
    <dbReference type="NCBI Taxonomy" id="1245592"/>
    <lineage>
        <taxon>Bacteria</taxon>
        <taxon>Pseudomonadati</taxon>
        <taxon>Bacteroidota</taxon>
        <taxon>Flavobacteriia</taxon>
        <taxon>Flavobacteriales</taxon>
        <taxon>Weeksellaceae</taxon>
        <taxon>Chryseobacterium group</taxon>
        <taxon>Epilithonimonas</taxon>
    </lineage>
</organism>
<evidence type="ECO:0000313" key="3">
    <source>
        <dbReference type="Proteomes" id="UP001204439"/>
    </source>
</evidence>
<gene>
    <name evidence="2" type="ORF">NG800_000010</name>
</gene>
<accession>A0ABU4JCB0</accession>
<dbReference type="Pfam" id="PF10026">
    <property type="entry name" value="DUF2268"/>
    <property type="match status" value="1"/>
</dbReference>
<evidence type="ECO:0000313" key="2">
    <source>
        <dbReference type="EMBL" id="MDW8547270.1"/>
    </source>
</evidence>
<dbReference type="InterPro" id="IPR018728">
    <property type="entry name" value="DUF2268"/>
</dbReference>
<keyword evidence="2" id="KW-0645">Protease</keyword>
<keyword evidence="3" id="KW-1185">Reference proteome</keyword>
<dbReference type="Proteomes" id="UP001204439">
    <property type="component" value="Unassembled WGS sequence"/>
</dbReference>
<evidence type="ECO:0000259" key="1">
    <source>
        <dbReference type="Pfam" id="PF10026"/>
    </source>
</evidence>
<feature type="domain" description="DUF2268" evidence="1">
    <location>
        <begin position="302"/>
        <end position="420"/>
    </location>
</feature>
<name>A0ABU4JCB0_9FLAO</name>
<dbReference type="GO" id="GO:0006508">
    <property type="term" value="P:proteolysis"/>
    <property type="evidence" value="ECO:0007669"/>
    <property type="project" value="UniProtKB-KW"/>
</dbReference>
<keyword evidence="2" id="KW-0378">Hydrolase</keyword>
<dbReference type="EMBL" id="JAMXLT020000001">
    <property type="protein sequence ID" value="MDW8547270.1"/>
    <property type="molecule type" value="Genomic_DNA"/>
</dbReference>
<dbReference type="GO" id="GO:0008233">
    <property type="term" value="F:peptidase activity"/>
    <property type="evidence" value="ECO:0007669"/>
    <property type="project" value="UniProtKB-KW"/>
</dbReference>